<dbReference type="AlphaFoldDB" id="A0A0U3DUV9"/>
<dbReference type="GeneID" id="26736931"/>
<gene>
    <name evidence="1" type="ORF">sm9_1974</name>
    <name evidence="2" type="ORF">sm9_1997</name>
</gene>
<evidence type="ECO:0000313" key="3">
    <source>
        <dbReference type="Proteomes" id="UP000067738"/>
    </source>
</evidence>
<dbReference type="OrthoDB" id="84145at2157"/>
<dbReference type="KEGG" id="mmil:sm9_1997"/>
<reference evidence="1 3" key="1">
    <citation type="submission" date="2015-04" db="EMBL/GenBank/DDBJ databases">
        <title>The complete genome sequence of the rumen methanogen Methanobrevibacter millerae SM9.</title>
        <authorList>
            <person name="Leahy S.C."/>
            <person name="Kelly W.J."/>
            <person name="Pacheco D.M."/>
            <person name="Li D."/>
            <person name="Altermann E."/>
            <person name="Attwood G.T."/>
        </authorList>
    </citation>
    <scope>NUCLEOTIDE SEQUENCE [LARGE SCALE GENOMIC DNA]</scope>
    <source>
        <strain evidence="1 3">SM9</strain>
    </source>
</reference>
<proteinExistence type="predicted"/>
<keyword evidence="3" id="KW-1185">Reference proteome</keyword>
<sequence>MENTKIPKTNNLIEGFYKYTMEEYYKRRFITSQGIDIFLDLNEIKWYEEVIFQQEIEIQTNNLWQNLLTKYLNP</sequence>
<dbReference type="RefSeq" id="WP_058739959.1">
    <property type="nucleotide sequence ID" value="NZ_CP011266.1"/>
</dbReference>
<evidence type="ECO:0000313" key="2">
    <source>
        <dbReference type="EMBL" id="ALT69757.1"/>
    </source>
</evidence>
<organism evidence="1 3">
    <name type="scientific">Methanobrevibacter millerae</name>
    <dbReference type="NCBI Taxonomy" id="230361"/>
    <lineage>
        <taxon>Archaea</taxon>
        <taxon>Methanobacteriati</taxon>
        <taxon>Methanobacteriota</taxon>
        <taxon>Methanomada group</taxon>
        <taxon>Methanobacteria</taxon>
        <taxon>Methanobacteriales</taxon>
        <taxon>Methanobacteriaceae</taxon>
        <taxon>Methanobrevibacter</taxon>
    </lineage>
</organism>
<dbReference type="KEGG" id="mmil:sm9_1974"/>
<dbReference type="EMBL" id="CP011266">
    <property type="protein sequence ID" value="ALT69757.1"/>
    <property type="molecule type" value="Genomic_DNA"/>
</dbReference>
<protein>
    <recommendedName>
        <fullName evidence="4">Transposase</fullName>
    </recommendedName>
</protein>
<accession>A0A0U3DUV9</accession>
<evidence type="ECO:0008006" key="4">
    <source>
        <dbReference type="Google" id="ProtNLM"/>
    </source>
</evidence>
<name>A0A0U3DUV9_9EURY</name>
<evidence type="ECO:0000313" key="1">
    <source>
        <dbReference type="EMBL" id="ALT69738.1"/>
    </source>
</evidence>
<dbReference type="PATRIC" id="fig|230361.4.peg.2040"/>
<dbReference type="Proteomes" id="UP000067738">
    <property type="component" value="Chromosome"/>
</dbReference>
<dbReference type="EMBL" id="CP011266">
    <property type="protein sequence ID" value="ALT69738.1"/>
    <property type="molecule type" value="Genomic_DNA"/>
</dbReference>